<sequence>MLTFETGIILKPYHRPCIPSKIDPANKECKYRTTTNNLHDRENTHYQYTTSVHLQ</sequence>
<protein>
    <submittedName>
        <fullName evidence="1">Uncharacterized protein</fullName>
    </submittedName>
</protein>
<name>G8T8C7_NIAKG</name>
<evidence type="ECO:0000313" key="2">
    <source>
        <dbReference type="Proteomes" id="UP000005438"/>
    </source>
</evidence>
<dbReference type="EMBL" id="CP003178">
    <property type="protein sequence ID" value="AEV99097.1"/>
    <property type="molecule type" value="Genomic_DNA"/>
</dbReference>
<evidence type="ECO:0000313" key="1">
    <source>
        <dbReference type="EMBL" id="AEV99097.1"/>
    </source>
</evidence>
<dbReference type="STRING" id="700598.Niako_2762"/>
<dbReference type="KEGG" id="nko:Niako_2762"/>
<accession>G8T8C7</accession>
<gene>
    <name evidence="1" type="ordered locus">Niako_2762</name>
</gene>
<reference evidence="1 2" key="1">
    <citation type="submission" date="2011-12" db="EMBL/GenBank/DDBJ databases">
        <title>The complete genome of Niastella koreensis GR20-10.</title>
        <authorList>
            <consortium name="US DOE Joint Genome Institute (JGI-PGF)"/>
            <person name="Lucas S."/>
            <person name="Han J."/>
            <person name="Lapidus A."/>
            <person name="Bruce D."/>
            <person name="Goodwin L."/>
            <person name="Pitluck S."/>
            <person name="Peters L."/>
            <person name="Kyrpides N."/>
            <person name="Mavromatis K."/>
            <person name="Ivanova N."/>
            <person name="Mikhailova N."/>
            <person name="Davenport K."/>
            <person name="Saunders E."/>
            <person name="Detter J.C."/>
            <person name="Tapia R."/>
            <person name="Han C."/>
            <person name="Land M."/>
            <person name="Hauser L."/>
            <person name="Markowitz V."/>
            <person name="Cheng J.-F."/>
            <person name="Hugenholtz P."/>
            <person name="Woyke T."/>
            <person name="Wu D."/>
            <person name="Tindall B."/>
            <person name="Pomrenke H."/>
            <person name="Brambilla E."/>
            <person name="Klenk H.-P."/>
            <person name="Eisen J.A."/>
        </authorList>
    </citation>
    <scope>NUCLEOTIDE SEQUENCE [LARGE SCALE GENOMIC DNA]</scope>
    <source>
        <strain evidence="2">DSM 17620 / KACC 11465 / NBRC 106392 / GR20-10</strain>
    </source>
</reference>
<proteinExistence type="predicted"/>
<organism evidence="1 2">
    <name type="scientific">Niastella koreensis (strain DSM 17620 / KACC 11465 / NBRC 106392 / GR20-10)</name>
    <dbReference type="NCBI Taxonomy" id="700598"/>
    <lineage>
        <taxon>Bacteria</taxon>
        <taxon>Pseudomonadati</taxon>
        <taxon>Bacteroidota</taxon>
        <taxon>Chitinophagia</taxon>
        <taxon>Chitinophagales</taxon>
        <taxon>Chitinophagaceae</taxon>
        <taxon>Niastella</taxon>
    </lineage>
</organism>
<dbReference type="Proteomes" id="UP000005438">
    <property type="component" value="Chromosome"/>
</dbReference>
<dbReference type="AlphaFoldDB" id="G8T8C7"/>
<dbReference type="HOGENOM" id="CLU_3027659_0_0_10"/>